<sequence>MELFLGLTRQQLSDDCYIEFPKVCNEIGTKWLIGYNHIITIDEDYEKYKDGIRKEQAQDLLIQDINTYKIVLEYEYNEKYGEKTFQSLNLGCQYLLLSIFINSGRVLQFSKLIYQCQQNNFYEALKSNGRNHIKNENQNIKLNIKCQEEQQFFKEHFDEQGIPKQEGIWKIEIPQTNEEDLYYAIQILDDRFYTLGLCSIFAINTELEFCNYKSVLWLEFLKDQEGKKYNFVSYNQEQQRWFPVNVMDQEYQIIGYSHICNPTEVLAYQDGLTDGQVNYLFLADYDQNCLKLRRFLNQEYQNKDFDNLTSQVQLLLIDLSFRNWPLIYYKQSIDLALENKIQEAINQSYIYYIPSESVNSHYLIRKDEIYTFLNQMSSTYQLKTENNNMFLQNPNLNNIVGVKITEDNFSFILKEEAETKIQIEDLITLLKVYYDPIQQVDDIAFSLEPEDNDEEMMRPFQNKIYSPEYLDRTNVGIVLYEADFLLKQMSLGIEVLEREPLITKPFVYGNLDIQPLYKLDPEYYAKLFLKIGKLKLNILEDKHNNVHKLEIEKIDIAVEARILNQQLNEEVIQDENNGAQRFASQFTQLYDQISQKYPIFIRLRQILMANYLAKYMYEKGIPINYEFIENIFYQKLISQEQLYRKSPTLKLYQEDEYHIIDLRGGIDGNSSQIDNIMKNALNQLDENQNLQVVETNSEIIDAKFQRCDSVSSISTQASLEVINELKKKEKCINCKKDLEQCEIDQNKICKACNNQKCSKCYKISNEILLKIQNEICCKECFKCYQCNKQNPNKIYDQKYYHQNCFEQAKKQFELKKQMISYIKKTFGTKQKQADNNDKQSYFQTELYPFINIRDYSGYIIGYNHPIIKSQAQVNLKQYKLPYKKAEEFLIKDLEEFENQLNQFYKVHNYTRDSNFKMLMLFILFILKNFDQVLNLANKSNYRDLFVEIPKLQITNTKGVHVLRGKIEKALDFFKQHFDQNGNAIQNQEQKIKNT</sequence>
<evidence type="ECO:0000313" key="1">
    <source>
        <dbReference type="EMBL" id="CAD8186597.1"/>
    </source>
</evidence>
<dbReference type="Proteomes" id="UP000689195">
    <property type="component" value="Unassembled WGS sequence"/>
</dbReference>
<dbReference type="EMBL" id="CAJJDO010000087">
    <property type="protein sequence ID" value="CAD8186597.1"/>
    <property type="molecule type" value="Genomic_DNA"/>
</dbReference>
<proteinExistence type="predicted"/>
<evidence type="ECO:0000313" key="2">
    <source>
        <dbReference type="Proteomes" id="UP000689195"/>
    </source>
</evidence>
<reference evidence="1" key="1">
    <citation type="submission" date="2021-01" db="EMBL/GenBank/DDBJ databases">
        <authorList>
            <consortium name="Genoscope - CEA"/>
            <person name="William W."/>
        </authorList>
    </citation>
    <scope>NUCLEOTIDE SEQUENCE</scope>
</reference>
<comment type="caution">
    <text evidence="1">The sequence shown here is derived from an EMBL/GenBank/DDBJ whole genome shotgun (WGS) entry which is preliminary data.</text>
</comment>
<dbReference type="OrthoDB" id="299163at2759"/>
<organism evidence="1 2">
    <name type="scientific">Paramecium pentaurelia</name>
    <dbReference type="NCBI Taxonomy" id="43138"/>
    <lineage>
        <taxon>Eukaryota</taxon>
        <taxon>Sar</taxon>
        <taxon>Alveolata</taxon>
        <taxon>Ciliophora</taxon>
        <taxon>Intramacronucleata</taxon>
        <taxon>Oligohymenophorea</taxon>
        <taxon>Peniculida</taxon>
        <taxon>Parameciidae</taxon>
        <taxon>Paramecium</taxon>
    </lineage>
</organism>
<name>A0A8S1WCS5_9CILI</name>
<accession>A0A8S1WCS5</accession>
<dbReference type="AlphaFoldDB" id="A0A8S1WCS5"/>
<dbReference type="CDD" id="cd08368">
    <property type="entry name" value="LIM"/>
    <property type="match status" value="1"/>
</dbReference>
<protein>
    <submittedName>
        <fullName evidence="1">Uncharacterized protein</fullName>
    </submittedName>
</protein>
<keyword evidence="2" id="KW-1185">Reference proteome</keyword>
<gene>
    <name evidence="1" type="ORF">PPENT_87.1.T0870155</name>
</gene>